<dbReference type="Proteomes" id="UP000553632">
    <property type="component" value="Unassembled WGS sequence"/>
</dbReference>
<dbReference type="InterPro" id="IPR011992">
    <property type="entry name" value="EF-hand-dom_pair"/>
</dbReference>
<dbReference type="Gene3D" id="1.10.238.10">
    <property type="entry name" value="EF-hand"/>
    <property type="match status" value="2"/>
</dbReference>
<name>A0A7J6RI47_PEROL</name>
<keyword evidence="2" id="KW-1185">Reference proteome</keyword>
<evidence type="ECO:0008006" key="3">
    <source>
        <dbReference type="Google" id="ProtNLM"/>
    </source>
</evidence>
<dbReference type="EMBL" id="JABANO010025941">
    <property type="protein sequence ID" value="KAF4719400.1"/>
    <property type="molecule type" value="Genomic_DNA"/>
</dbReference>
<feature type="non-terminal residue" evidence="1">
    <location>
        <position position="1"/>
    </location>
</feature>
<reference evidence="1 2" key="1">
    <citation type="submission" date="2020-04" db="EMBL/GenBank/DDBJ databases">
        <title>Perkinsus olseni comparative genomics.</title>
        <authorList>
            <person name="Bogema D.R."/>
        </authorList>
    </citation>
    <scope>NUCLEOTIDE SEQUENCE [LARGE SCALE GENOMIC DNA]</scope>
    <source>
        <strain evidence="1 2">ATCC PRA-207</strain>
    </source>
</reference>
<protein>
    <recommendedName>
        <fullName evidence="3">EF-hand domain-containing protein</fullName>
    </recommendedName>
</protein>
<proteinExistence type="predicted"/>
<evidence type="ECO:0000313" key="1">
    <source>
        <dbReference type="EMBL" id="KAF4719400.1"/>
    </source>
</evidence>
<dbReference type="SUPFAM" id="SSF47473">
    <property type="entry name" value="EF-hand"/>
    <property type="match status" value="1"/>
</dbReference>
<comment type="caution">
    <text evidence="1">The sequence shown here is derived from an EMBL/GenBank/DDBJ whole genome shotgun (WGS) entry which is preliminary data.</text>
</comment>
<dbReference type="AlphaFoldDB" id="A0A7J6RI47"/>
<evidence type="ECO:0000313" key="2">
    <source>
        <dbReference type="Proteomes" id="UP000553632"/>
    </source>
</evidence>
<gene>
    <name evidence="1" type="ORF">FOZ63_019125</name>
</gene>
<organism evidence="1 2">
    <name type="scientific">Perkinsus olseni</name>
    <name type="common">Perkinsus atlanticus</name>
    <dbReference type="NCBI Taxonomy" id="32597"/>
    <lineage>
        <taxon>Eukaryota</taxon>
        <taxon>Sar</taxon>
        <taxon>Alveolata</taxon>
        <taxon>Perkinsozoa</taxon>
        <taxon>Perkinsea</taxon>
        <taxon>Perkinsida</taxon>
        <taxon>Perkinsidae</taxon>
        <taxon>Perkinsus</taxon>
    </lineage>
</organism>
<sequence length="156" mass="17145">MNSSLEGPPEWYAAWDSTVVSGCVCHGVGVNAQYVARQTCKAISTIEYRMSGSAAHLLPEPLFKAAFNFARAPTDHREAHRLVASRTSVGSNSSRLSRFFLQLAAPTHGHIAVDEMERAFSQHTNPETARDLVVQLRKDGRGHIGFSEFVAAVTYR</sequence>
<accession>A0A7J6RI47</accession>